<organism evidence="1 2">
    <name type="scientific">Podospora pseudocomata</name>
    <dbReference type="NCBI Taxonomy" id="2093779"/>
    <lineage>
        <taxon>Eukaryota</taxon>
        <taxon>Fungi</taxon>
        <taxon>Dikarya</taxon>
        <taxon>Ascomycota</taxon>
        <taxon>Pezizomycotina</taxon>
        <taxon>Sordariomycetes</taxon>
        <taxon>Sordariomycetidae</taxon>
        <taxon>Sordariales</taxon>
        <taxon>Podosporaceae</taxon>
        <taxon>Podospora</taxon>
    </lineage>
</organism>
<dbReference type="EMBL" id="JAFFHA010000007">
    <property type="protein sequence ID" value="KAK4652732.1"/>
    <property type="molecule type" value="Genomic_DNA"/>
</dbReference>
<proteinExistence type="predicted"/>
<protein>
    <submittedName>
        <fullName evidence="1">Uncharacterized protein</fullName>
    </submittedName>
</protein>
<reference evidence="1 2" key="1">
    <citation type="journal article" date="2023" name="bioRxiv">
        <title>High-quality genome assemblies of four members of thePodospora anserinaspecies complex.</title>
        <authorList>
            <person name="Ament-Velasquez S.L."/>
            <person name="Vogan A.A."/>
            <person name="Wallerman O."/>
            <person name="Hartmann F."/>
            <person name="Gautier V."/>
            <person name="Silar P."/>
            <person name="Giraud T."/>
            <person name="Johannesson H."/>
        </authorList>
    </citation>
    <scope>NUCLEOTIDE SEQUENCE [LARGE SCALE GENOMIC DNA]</scope>
    <source>
        <strain evidence="1 2">CBS 415.72m</strain>
    </source>
</reference>
<dbReference type="RefSeq" id="XP_062741707.1">
    <property type="nucleotide sequence ID" value="XM_062883812.1"/>
</dbReference>
<evidence type="ECO:0000313" key="1">
    <source>
        <dbReference type="EMBL" id="KAK4652732.1"/>
    </source>
</evidence>
<accession>A0ABR0GAN9</accession>
<dbReference type="Proteomes" id="UP001323405">
    <property type="component" value="Unassembled WGS sequence"/>
</dbReference>
<name>A0ABR0GAN9_9PEZI</name>
<evidence type="ECO:0000313" key="2">
    <source>
        <dbReference type="Proteomes" id="UP001323405"/>
    </source>
</evidence>
<gene>
    <name evidence="1" type="ORF">QC762_0076200</name>
</gene>
<sequence>MSYISCLHTQWKHQNNTIKTLNLEINP</sequence>
<dbReference type="GeneID" id="87903519"/>
<keyword evidence="2" id="KW-1185">Reference proteome</keyword>
<comment type="caution">
    <text evidence="1">The sequence shown here is derived from an EMBL/GenBank/DDBJ whole genome shotgun (WGS) entry which is preliminary data.</text>
</comment>